<evidence type="ECO:0000256" key="1">
    <source>
        <dbReference type="ARBA" id="ARBA00022729"/>
    </source>
</evidence>
<dbReference type="OrthoDB" id="111411at2"/>
<dbReference type="STRING" id="1855912.LuPra_01413"/>
<dbReference type="AlphaFoldDB" id="A0A143PJ04"/>
<dbReference type="PANTHER" id="PTHR16026">
    <property type="entry name" value="CARTILAGE ACIDIC PROTEIN 1"/>
    <property type="match status" value="1"/>
</dbReference>
<dbReference type="Proteomes" id="UP000076079">
    <property type="component" value="Chromosome"/>
</dbReference>
<evidence type="ECO:0000259" key="2">
    <source>
        <dbReference type="Pfam" id="PF07593"/>
    </source>
</evidence>
<protein>
    <submittedName>
        <fullName evidence="3">ASPIC and UnbV</fullName>
    </submittedName>
</protein>
<proteinExistence type="predicted"/>
<feature type="domain" description="ASPIC/UnbV" evidence="2">
    <location>
        <begin position="655"/>
        <end position="720"/>
    </location>
</feature>
<evidence type="ECO:0000313" key="3">
    <source>
        <dbReference type="EMBL" id="AMY08220.1"/>
    </source>
</evidence>
<reference evidence="3 4" key="1">
    <citation type="journal article" date="2016" name="Genome Announc.">
        <title>First Complete Genome Sequence of a Subdivision 6 Acidobacterium Strain.</title>
        <authorList>
            <person name="Huang S."/>
            <person name="Vieira S."/>
            <person name="Bunk B."/>
            <person name="Riedel T."/>
            <person name="Sproer C."/>
            <person name="Overmann J."/>
        </authorList>
    </citation>
    <scope>NUCLEOTIDE SEQUENCE [LARGE SCALE GENOMIC DNA]</scope>
    <source>
        <strain evidence="4">DSM 100886 HEG_-6_39</strain>
    </source>
</reference>
<dbReference type="InterPro" id="IPR013517">
    <property type="entry name" value="FG-GAP"/>
</dbReference>
<dbReference type="InterPro" id="IPR028994">
    <property type="entry name" value="Integrin_alpha_N"/>
</dbReference>
<dbReference type="EMBL" id="CP015136">
    <property type="protein sequence ID" value="AMY08220.1"/>
    <property type="molecule type" value="Genomic_DNA"/>
</dbReference>
<keyword evidence="1" id="KW-0732">Signal</keyword>
<dbReference type="Pfam" id="PF07593">
    <property type="entry name" value="UnbV_ASPIC"/>
    <property type="match status" value="1"/>
</dbReference>
<dbReference type="KEGG" id="abac:LuPra_01413"/>
<accession>A0A143PJ04</accession>
<dbReference type="Gene3D" id="2.130.10.130">
    <property type="entry name" value="Integrin alpha, N-terminal"/>
    <property type="match status" value="3"/>
</dbReference>
<organism evidence="3 4">
    <name type="scientific">Luteitalea pratensis</name>
    <dbReference type="NCBI Taxonomy" id="1855912"/>
    <lineage>
        <taxon>Bacteria</taxon>
        <taxon>Pseudomonadati</taxon>
        <taxon>Acidobacteriota</taxon>
        <taxon>Vicinamibacteria</taxon>
        <taxon>Vicinamibacterales</taxon>
        <taxon>Vicinamibacteraceae</taxon>
        <taxon>Luteitalea</taxon>
    </lineage>
</organism>
<dbReference type="PANTHER" id="PTHR16026:SF0">
    <property type="entry name" value="CARTILAGE ACIDIC PROTEIN 1"/>
    <property type="match status" value="1"/>
</dbReference>
<dbReference type="Pfam" id="PF13517">
    <property type="entry name" value="FG-GAP_3"/>
    <property type="match status" value="3"/>
</dbReference>
<gene>
    <name evidence="3" type="ORF">LuPra_01413</name>
</gene>
<dbReference type="SUPFAM" id="SSF69318">
    <property type="entry name" value="Integrin alpha N-terminal domain"/>
    <property type="match status" value="1"/>
</dbReference>
<evidence type="ECO:0000313" key="4">
    <source>
        <dbReference type="Proteomes" id="UP000076079"/>
    </source>
</evidence>
<name>A0A143PJ04_LUTPR</name>
<sequence>MVQNGPIVTWTTPATILGFLERGIRRHAGMTGVTLLLAGVVAVPGATRQAAPASAASDDARARLGGLRRQAEDALRRADSPSTTAADRVESLRGAAASLEAIARDEAAARVLRADLVADVRRTAGALRAAVDGGVAVDTSPVKSLLDRLRTALDGDVALGLTFQGSYSQARAKEPVYGGHASAMGPAPAAGAAEATGAPSPVTFHEHAVVPTRTWDGGPAKDHILESPGNGVALVDVDGDGLLDIYLVTAAQLDASRSRIPHRNALYRNLGNWRFEDISRKAGVDAAAWGNGVCAGDADGDGRVDLYVTNWGTNLLFRNKGDGRFEDIASAAGVAAGGWSTGCTFFDADADGDLDLYVARYVSATDEDLQRARRTLRWRNGPAIMVGPAGLPGESDLFFENLGNGRFREAAAAHGLADAARAYGFGVVATDVDDDGAVDLFVANDSNPNFLYRNLGNGQFESAGLLAGVGVNAEARAQAGMGVDAGDADGDGRVDLVLTAFAHDRNTLYRNLGNATFEDASLQAGLATITFQRMGWGVAFLDADLDAQLDLFIANGHIFADVGDYPELGETFAQRNQFLLNTGGTFRDVSSTAGPGLQVMKVSRGLAVGDIDNDGDPDVVISNMDDAPTLLENRQATGHHWISLQLGTPAGNRLAIGARVTVTAAGRRLVREVRSGGSFMSQGDLRLQIGLGAHAAPVDVEVRMPGGARWAWRGLAIDRLHALALTPETRTGAQAGASR</sequence>
<dbReference type="InterPro" id="IPR027039">
    <property type="entry name" value="Crtac1"/>
</dbReference>
<dbReference type="InterPro" id="IPR011519">
    <property type="entry name" value="UnbV_ASPIC"/>
</dbReference>
<keyword evidence="4" id="KW-1185">Reference proteome</keyword>
<reference evidence="4" key="2">
    <citation type="submission" date="2016-04" db="EMBL/GenBank/DDBJ databases">
        <title>First Complete Genome Sequence of a Subdivision 6 Acidobacterium.</title>
        <authorList>
            <person name="Huang S."/>
            <person name="Vieira S."/>
            <person name="Bunk B."/>
            <person name="Riedel T."/>
            <person name="Sproeer C."/>
            <person name="Overmann J."/>
        </authorList>
    </citation>
    <scope>NUCLEOTIDE SEQUENCE [LARGE SCALE GENOMIC DNA]</scope>
    <source>
        <strain evidence="4">DSM 100886 HEG_-6_39</strain>
    </source>
</reference>